<keyword evidence="2" id="KW-0732">Signal</keyword>
<dbReference type="AlphaFoldDB" id="A0A1V4JDT2"/>
<evidence type="ECO:0000256" key="2">
    <source>
        <dbReference type="SAM" id="SignalP"/>
    </source>
</evidence>
<keyword evidence="4" id="KW-1185">Reference proteome</keyword>
<protein>
    <recommendedName>
        <fullName evidence="5">C2H2-type domain-containing protein</fullName>
    </recommendedName>
</protein>
<evidence type="ECO:0000256" key="1">
    <source>
        <dbReference type="SAM" id="MobiDB-lite"/>
    </source>
</evidence>
<evidence type="ECO:0008006" key="5">
    <source>
        <dbReference type="Google" id="ProtNLM"/>
    </source>
</evidence>
<evidence type="ECO:0000313" key="3">
    <source>
        <dbReference type="EMBL" id="OPJ70289.1"/>
    </source>
</evidence>
<dbReference type="Proteomes" id="UP000190648">
    <property type="component" value="Unassembled WGS sequence"/>
</dbReference>
<organism evidence="3 4">
    <name type="scientific">Patagioenas fasciata monilis</name>
    <dbReference type="NCBI Taxonomy" id="372326"/>
    <lineage>
        <taxon>Eukaryota</taxon>
        <taxon>Metazoa</taxon>
        <taxon>Chordata</taxon>
        <taxon>Craniata</taxon>
        <taxon>Vertebrata</taxon>
        <taxon>Euteleostomi</taxon>
        <taxon>Archelosauria</taxon>
        <taxon>Archosauria</taxon>
        <taxon>Dinosauria</taxon>
        <taxon>Saurischia</taxon>
        <taxon>Theropoda</taxon>
        <taxon>Coelurosauria</taxon>
        <taxon>Aves</taxon>
        <taxon>Neognathae</taxon>
        <taxon>Neoaves</taxon>
        <taxon>Columbimorphae</taxon>
        <taxon>Columbiformes</taxon>
        <taxon>Columbidae</taxon>
        <taxon>Patagioenas</taxon>
    </lineage>
</organism>
<feature type="signal peptide" evidence="2">
    <location>
        <begin position="1"/>
        <end position="19"/>
    </location>
</feature>
<accession>A0A1V4JDT2</accession>
<evidence type="ECO:0000313" key="4">
    <source>
        <dbReference type="Proteomes" id="UP000190648"/>
    </source>
</evidence>
<dbReference type="EMBL" id="LSYS01007908">
    <property type="protein sequence ID" value="OPJ70289.1"/>
    <property type="molecule type" value="Genomic_DNA"/>
</dbReference>
<proteinExistence type="predicted"/>
<gene>
    <name evidence="3" type="ORF">AV530_019469</name>
</gene>
<reference evidence="3 4" key="1">
    <citation type="submission" date="2016-02" db="EMBL/GenBank/DDBJ databases">
        <title>Band-tailed pigeon sequencing and assembly.</title>
        <authorList>
            <person name="Soares A.E."/>
            <person name="Novak B.J."/>
            <person name="Rice E.S."/>
            <person name="O'Connell B."/>
            <person name="Chang D."/>
            <person name="Weber S."/>
            <person name="Shapiro B."/>
        </authorList>
    </citation>
    <scope>NUCLEOTIDE SEQUENCE [LARGE SCALE GENOMIC DNA]</scope>
    <source>
        <strain evidence="3">BTP2013</strain>
        <tissue evidence="3">Blood</tissue>
    </source>
</reference>
<feature type="region of interest" description="Disordered" evidence="1">
    <location>
        <begin position="83"/>
        <end position="129"/>
    </location>
</feature>
<feature type="region of interest" description="Disordered" evidence="1">
    <location>
        <begin position="142"/>
        <end position="169"/>
    </location>
</feature>
<sequence>MDVLHYWVILCSIFHANSSLGYFEEQVNGKGNNSSGLSFTSSNKSHGCGATEFSSSTGPHLLEARKTENVISCDRCCSPGGTSLASHRAVRDPGSPSPEEPELRQPCQRRGTGGAGTSTDTFPGSRMWTGLCIADRPPKTFARPKKCMSEPKMNSETEKREAKQESAKSDLLEVENNGLLRRCQEELMTQVTHTCVLTRGGTEQLPWKGAGEDAQELLLLELLLKPLRGDSLAEETPLLSPCSAALGGQEEVSGEQIRRRGTAESWEPAAALLSLRYEQQLLLPSACPAHLYDSQESLPHLGRKQRQRSPRSPGIFVLSIKKNCDNCSGRSFTRTSHVLGKHGQ</sequence>
<feature type="chain" id="PRO_5012437875" description="C2H2-type domain-containing protein" evidence="2">
    <location>
        <begin position="20"/>
        <end position="344"/>
    </location>
</feature>
<feature type="compositionally biased region" description="Basic and acidic residues" evidence="1">
    <location>
        <begin position="147"/>
        <end position="169"/>
    </location>
</feature>
<comment type="caution">
    <text evidence="3">The sequence shown here is derived from an EMBL/GenBank/DDBJ whole genome shotgun (WGS) entry which is preliminary data.</text>
</comment>
<name>A0A1V4JDT2_PATFA</name>